<reference evidence="1" key="1">
    <citation type="submission" date="2020-01" db="EMBL/GenBank/DDBJ databases">
        <authorList>
            <person name="Mishra B."/>
        </authorList>
    </citation>
    <scope>NUCLEOTIDE SEQUENCE [LARGE SCALE GENOMIC DNA]</scope>
</reference>
<dbReference type="Proteomes" id="UP000467841">
    <property type="component" value="Unassembled WGS sequence"/>
</dbReference>
<sequence>MKQCSQIVTAFTVWNLLVKRTCILDSKQRQPAKRVDPPYYWEHDPFAILGALMASPLFDALRDISSIILCGRAAYGSIFLCGSLQSLTRGQ</sequence>
<evidence type="ECO:0000313" key="1">
    <source>
        <dbReference type="EMBL" id="CAA7028728.1"/>
    </source>
</evidence>
<protein>
    <submittedName>
        <fullName evidence="1">Uncharacterized protein</fullName>
    </submittedName>
</protein>
<accession>A0A6D2IF01</accession>
<proteinExistence type="predicted"/>
<comment type="caution">
    <text evidence="1">The sequence shown here is derived from an EMBL/GenBank/DDBJ whole genome shotgun (WGS) entry which is preliminary data.</text>
</comment>
<organism evidence="1 2">
    <name type="scientific">Microthlaspi erraticum</name>
    <dbReference type="NCBI Taxonomy" id="1685480"/>
    <lineage>
        <taxon>Eukaryota</taxon>
        <taxon>Viridiplantae</taxon>
        <taxon>Streptophyta</taxon>
        <taxon>Embryophyta</taxon>
        <taxon>Tracheophyta</taxon>
        <taxon>Spermatophyta</taxon>
        <taxon>Magnoliopsida</taxon>
        <taxon>eudicotyledons</taxon>
        <taxon>Gunneridae</taxon>
        <taxon>Pentapetalae</taxon>
        <taxon>rosids</taxon>
        <taxon>malvids</taxon>
        <taxon>Brassicales</taxon>
        <taxon>Brassicaceae</taxon>
        <taxon>Coluteocarpeae</taxon>
        <taxon>Microthlaspi</taxon>
    </lineage>
</organism>
<name>A0A6D2IF01_9BRAS</name>
<gene>
    <name evidence="1" type="ORF">MERR_LOCUS15963</name>
</gene>
<keyword evidence="2" id="KW-1185">Reference proteome</keyword>
<dbReference type="AlphaFoldDB" id="A0A6D2IF01"/>
<dbReference type="EMBL" id="CACVBM020001073">
    <property type="protein sequence ID" value="CAA7028728.1"/>
    <property type="molecule type" value="Genomic_DNA"/>
</dbReference>
<evidence type="ECO:0000313" key="2">
    <source>
        <dbReference type="Proteomes" id="UP000467841"/>
    </source>
</evidence>